<dbReference type="InterPro" id="IPR036061">
    <property type="entry name" value="CheW-like_dom_sf"/>
</dbReference>
<evidence type="ECO:0000259" key="4">
    <source>
        <dbReference type="PROSITE" id="PS50851"/>
    </source>
</evidence>
<reference evidence="5 6" key="1">
    <citation type="submission" date="2017-05" db="EMBL/GenBank/DDBJ databases">
        <title>Thiocyanate degradation by Thiohalobacter thiocyanaticus FOKN1.</title>
        <authorList>
            <person name="Oshiki M."/>
            <person name="Fukushima T."/>
            <person name="Kawano S."/>
            <person name="Nakagawa J."/>
        </authorList>
    </citation>
    <scope>NUCLEOTIDE SEQUENCE [LARGE SCALE GENOMIC DNA]</scope>
    <source>
        <strain evidence="5 6">FOKN1</strain>
    </source>
</reference>
<proteinExistence type="predicted"/>
<dbReference type="Gene3D" id="2.30.30.40">
    <property type="entry name" value="SH3 Domains"/>
    <property type="match status" value="1"/>
</dbReference>
<dbReference type="PANTHER" id="PTHR22617">
    <property type="entry name" value="CHEMOTAXIS SENSOR HISTIDINE KINASE-RELATED"/>
    <property type="match status" value="1"/>
</dbReference>
<dbReference type="RefSeq" id="WP_096366862.1">
    <property type="nucleotide sequence ID" value="NZ_AP018052.1"/>
</dbReference>
<dbReference type="AlphaFoldDB" id="A0A1Z4VT44"/>
<dbReference type="GO" id="GO:0006935">
    <property type="term" value="P:chemotaxis"/>
    <property type="evidence" value="ECO:0007669"/>
    <property type="project" value="InterPro"/>
</dbReference>
<dbReference type="PANTHER" id="PTHR22617:SF45">
    <property type="entry name" value="CHEMOTAXIS PROTEIN CHEW"/>
    <property type="match status" value="1"/>
</dbReference>
<keyword evidence="3" id="KW-0963">Cytoplasm</keyword>
<dbReference type="Proteomes" id="UP000218765">
    <property type="component" value="Chromosome"/>
</dbReference>
<dbReference type="KEGG" id="ttc:FOKN1_2434"/>
<dbReference type="SUPFAM" id="SSF50341">
    <property type="entry name" value="CheW-like"/>
    <property type="match status" value="1"/>
</dbReference>
<dbReference type="EMBL" id="AP018052">
    <property type="protein sequence ID" value="BAZ94806.1"/>
    <property type="molecule type" value="Genomic_DNA"/>
</dbReference>
<dbReference type="Gene3D" id="2.40.50.180">
    <property type="entry name" value="CheA-289, Domain 4"/>
    <property type="match status" value="1"/>
</dbReference>
<dbReference type="InterPro" id="IPR002545">
    <property type="entry name" value="CheW-lke_dom"/>
</dbReference>
<sequence>MNTRADREFTIDDCWNRIGIWRRGGEPCPRLAELMHCHNCEVYSRAGRRMLERPLAESVRAEFTRSYAEPPAAAQRHNRSALIFRLGDEWLGLNGRSVDEITGARPVQRLPNVPGNLVKGLVNLRGELQLCVSLGGLLGLERGDHTPRMGSVGIGDRMIQVQRDGKRYVFPVTEVHGLHRYHDSELHSPPATLSKARGTYTRGVLSWREVQVGILDDDLIFHSLERSLR</sequence>
<dbReference type="GO" id="GO:0005829">
    <property type="term" value="C:cytosol"/>
    <property type="evidence" value="ECO:0007669"/>
    <property type="project" value="TreeGrafter"/>
</dbReference>
<evidence type="ECO:0000313" key="5">
    <source>
        <dbReference type="EMBL" id="BAZ94806.1"/>
    </source>
</evidence>
<evidence type="ECO:0000313" key="6">
    <source>
        <dbReference type="Proteomes" id="UP000218765"/>
    </source>
</evidence>
<dbReference type="SMART" id="SM00260">
    <property type="entry name" value="CheW"/>
    <property type="match status" value="1"/>
</dbReference>
<evidence type="ECO:0000256" key="3">
    <source>
        <dbReference type="ARBA" id="ARBA00022490"/>
    </source>
</evidence>
<protein>
    <recommendedName>
        <fullName evidence="2">Chemotaxis protein CheW</fullName>
    </recommendedName>
</protein>
<keyword evidence="6" id="KW-1185">Reference proteome</keyword>
<dbReference type="GO" id="GO:0007165">
    <property type="term" value="P:signal transduction"/>
    <property type="evidence" value="ECO:0007669"/>
    <property type="project" value="InterPro"/>
</dbReference>
<accession>A0A1Z4VT44</accession>
<feature type="domain" description="CheW-like" evidence="4">
    <location>
        <begin position="78"/>
        <end position="226"/>
    </location>
</feature>
<organism evidence="5 6">
    <name type="scientific">Thiohalobacter thiocyanaticus</name>
    <dbReference type="NCBI Taxonomy" id="585455"/>
    <lineage>
        <taxon>Bacteria</taxon>
        <taxon>Pseudomonadati</taxon>
        <taxon>Pseudomonadota</taxon>
        <taxon>Gammaproteobacteria</taxon>
        <taxon>Thiohalobacterales</taxon>
        <taxon>Thiohalobacteraceae</taxon>
        <taxon>Thiohalobacter</taxon>
    </lineage>
</organism>
<comment type="subcellular location">
    <subcellularLocation>
        <location evidence="1">Cytoplasm</location>
    </subcellularLocation>
</comment>
<dbReference type="InterPro" id="IPR039315">
    <property type="entry name" value="CheW"/>
</dbReference>
<name>A0A1Z4VT44_9GAMM</name>
<evidence type="ECO:0000256" key="1">
    <source>
        <dbReference type="ARBA" id="ARBA00004496"/>
    </source>
</evidence>
<dbReference type="PROSITE" id="PS50851">
    <property type="entry name" value="CHEW"/>
    <property type="match status" value="1"/>
</dbReference>
<dbReference type="Pfam" id="PF01584">
    <property type="entry name" value="CheW"/>
    <property type="match status" value="1"/>
</dbReference>
<dbReference type="OrthoDB" id="21516at2"/>
<gene>
    <name evidence="5" type="ORF">FOKN1_2434</name>
</gene>
<evidence type="ECO:0000256" key="2">
    <source>
        <dbReference type="ARBA" id="ARBA00021483"/>
    </source>
</evidence>